<comment type="caution">
    <text evidence="3">The sequence shown here is derived from an EMBL/GenBank/DDBJ whole genome shotgun (WGS) entry which is preliminary data.</text>
</comment>
<dbReference type="GO" id="GO:0009307">
    <property type="term" value="P:DNA restriction-modification system"/>
    <property type="evidence" value="ECO:0007669"/>
    <property type="project" value="UniProtKB-KW"/>
</dbReference>
<dbReference type="EMBL" id="AHBZ03000027">
    <property type="protein sequence ID" value="KAF7764687.1"/>
    <property type="molecule type" value="Genomic_DNA"/>
</dbReference>
<keyword evidence="1" id="KW-0680">Restriction system</keyword>
<protein>
    <recommendedName>
        <fullName evidence="5">Type I restriction modification DNA specificity domain-containing protein</fullName>
    </recommendedName>
</protein>
<dbReference type="Gene3D" id="3.90.220.20">
    <property type="entry name" value="DNA methylase specificity domains"/>
    <property type="match status" value="1"/>
</dbReference>
<gene>
    <name evidence="3" type="ORF">PCIT_b0735</name>
</gene>
<dbReference type="GO" id="GO:0003677">
    <property type="term" value="F:DNA binding"/>
    <property type="evidence" value="ECO:0007669"/>
    <property type="project" value="UniProtKB-KW"/>
</dbReference>
<evidence type="ECO:0008006" key="5">
    <source>
        <dbReference type="Google" id="ProtNLM"/>
    </source>
</evidence>
<organism evidence="3 4">
    <name type="scientific">Pseudoalteromonas citrea</name>
    <dbReference type="NCBI Taxonomy" id="43655"/>
    <lineage>
        <taxon>Bacteria</taxon>
        <taxon>Pseudomonadati</taxon>
        <taxon>Pseudomonadota</taxon>
        <taxon>Gammaproteobacteria</taxon>
        <taxon>Alteromonadales</taxon>
        <taxon>Pseudoalteromonadaceae</taxon>
        <taxon>Pseudoalteromonas</taxon>
    </lineage>
</organism>
<name>A0AAD4FQ47_9GAMM</name>
<accession>A0AAD4FQ47</accession>
<proteinExistence type="predicted"/>
<reference evidence="3" key="1">
    <citation type="journal article" date="2012" name="J. Bacteriol.">
        <title>Genome sequences of type strains of seven species of the marine bacterium Pseudoalteromonas.</title>
        <authorList>
            <person name="Xie B.B."/>
            <person name="Shu Y.L."/>
            <person name="Qin Q.L."/>
            <person name="Rong J.C."/>
            <person name="Zhang X.Y."/>
            <person name="Chen X.L."/>
            <person name="Shi M."/>
            <person name="He H.L."/>
            <person name="Zhou B.C."/>
            <person name="Zhang Y.Z."/>
        </authorList>
    </citation>
    <scope>NUCLEOTIDE SEQUENCE</scope>
    <source>
        <strain evidence="3">DSM 8771</strain>
    </source>
</reference>
<evidence type="ECO:0000256" key="1">
    <source>
        <dbReference type="ARBA" id="ARBA00022747"/>
    </source>
</evidence>
<dbReference type="SUPFAM" id="SSF116734">
    <property type="entry name" value="DNA methylase specificity domain"/>
    <property type="match status" value="1"/>
</dbReference>
<evidence type="ECO:0000313" key="3">
    <source>
        <dbReference type="EMBL" id="KAF7764687.1"/>
    </source>
</evidence>
<dbReference type="Proteomes" id="UP000016487">
    <property type="component" value="Unassembled WGS sequence"/>
</dbReference>
<evidence type="ECO:0000313" key="4">
    <source>
        <dbReference type="Proteomes" id="UP000016487"/>
    </source>
</evidence>
<dbReference type="AlphaFoldDB" id="A0AAD4FQ47"/>
<evidence type="ECO:0000256" key="2">
    <source>
        <dbReference type="ARBA" id="ARBA00023125"/>
    </source>
</evidence>
<reference evidence="3" key="2">
    <citation type="submission" date="2015-03" db="EMBL/GenBank/DDBJ databases">
        <title>Genome sequence of Pseudoalteromonas citrea.</title>
        <authorList>
            <person name="Xie B.-B."/>
            <person name="Rong J.-C."/>
            <person name="Qin Q.-L."/>
            <person name="Zhang Y.-Z."/>
        </authorList>
    </citation>
    <scope>NUCLEOTIDE SEQUENCE</scope>
    <source>
        <strain evidence="3">DSM 8771</strain>
    </source>
</reference>
<dbReference type="RefSeq" id="WP_010365361.1">
    <property type="nucleotide sequence ID" value="NZ_AHBZ03000027.1"/>
</dbReference>
<dbReference type="InterPro" id="IPR044946">
    <property type="entry name" value="Restrct_endonuc_typeI_TRD_sf"/>
</dbReference>
<sequence>MRIEQLSKYADISTGRSFRGAIKKAADMGFKVIQIGDIVFDKGEATLDFDKLTETEINTSRKVECLNNGDLIMVTKGREKHLVLLNDVPDKLICTQHFLIVKPKSEFSTVTSLFLKSYLETNFSKDWIEANSGGNYQSTIGKGILEKMPLPDLTDESGSDFIEYVLNVNAELEKYHQLIEARKNQVAGLISEMVKQ</sequence>
<keyword evidence="2" id="KW-0238">DNA-binding</keyword>